<keyword evidence="1" id="KW-0812">Transmembrane</keyword>
<evidence type="ECO:0000259" key="2">
    <source>
        <dbReference type="Pfam" id="PF20720"/>
    </source>
</evidence>
<dbReference type="Proteomes" id="UP000198510">
    <property type="component" value="Unassembled WGS sequence"/>
</dbReference>
<dbReference type="InterPro" id="IPR049050">
    <property type="entry name" value="nSTAND3"/>
</dbReference>
<proteinExistence type="predicted"/>
<keyword evidence="1" id="KW-0472">Membrane</keyword>
<keyword evidence="1" id="KW-1133">Transmembrane helix</keyword>
<evidence type="ECO:0000313" key="4">
    <source>
        <dbReference type="Proteomes" id="UP000198510"/>
    </source>
</evidence>
<organism evidence="3 4">
    <name type="scientific">Catalinimonas alkaloidigena</name>
    <dbReference type="NCBI Taxonomy" id="1075417"/>
    <lineage>
        <taxon>Bacteria</taxon>
        <taxon>Pseudomonadati</taxon>
        <taxon>Bacteroidota</taxon>
        <taxon>Cytophagia</taxon>
        <taxon>Cytophagales</taxon>
        <taxon>Catalimonadaceae</taxon>
        <taxon>Catalinimonas</taxon>
    </lineage>
</organism>
<dbReference type="EMBL" id="FNFO01000002">
    <property type="protein sequence ID" value="SDK25571.1"/>
    <property type="molecule type" value="Genomic_DNA"/>
</dbReference>
<reference evidence="3 4" key="1">
    <citation type="submission" date="2016-10" db="EMBL/GenBank/DDBJ databases">
        <authorList>
            <person name="de Groot N.N."/>
        </authorList>
    </citation>
    <scope>NUCLEOTIDE SEQUENCE [LARGE SCALE GENOMIC DNA]</scope>
    <source>
        <strain evidence="3 4">DSM 25186</strain>
    </source>
</reference>
<evidence type="ECO:0000256" key="1">
    <source>
        <dbReference type="SAM" id="Phobius"/>
    </source>
</evidence>
<dbReference type="Gene3D" id="3.40.50.300">
    <property type="entry name" value="P-loop containing nucleotide triphosphate hydrolases"/>
    <property type="match status" value="1"/>
</dbReference>
<gene>
    <name evidence="3" type="ORF">SAMN05421823_102267</name>
</gene>
<sequence length="564" mass="67101">MPNWFVEVVLLVLLPFGLWILNKIKNKISRHLRYIKKAKDLHPYFTKSYVKEARKYYVPTRLRDKPPSNYEDYLMSRTIDIDIDAIQWFKSKGFGFTDEDDARFYLILSDSGMGKSTLMVNLYIEYSSYFFRKYDIKLFTLGHPQTLEDIKKIKDDYREKKTILLLDGFDEDSEAAQDWKKRFRELIDIVQGFRKVVITSRTQFFPNEIEEPYELHIQKNGKDKENHTFHKMYVSPFSDSDVKMYLDKKFGRYNPFNFEKKEIAKKIIDQSPSLMVRPMLLSYIDDLLQTSSSFKYVFQIYDQLILKWISREANRFGSERADSFRENLQLFSRIVALKIYEKWSSRPIEKGLSLSAEDIEKIAKDFDIELDSLEMKSKSLLNRNAIGQYKFSHKSILEFFLAKEYIINEDFSKKFDFIGFDQAKKFVGEFSKVKYVLKFIDEKNIKIYSSVFEILIGEQKVARFVKTISLNETQFYDLLIKMDDSIFVEGFNELIFENLVIQKDSSKYKIENIKKFTTLKRITLFTNVEKTYNGKIKELKELIPNCYIPGWDFFINQDSSYKSI</sequence>
<keyword evidence="4" id="KW-1185">Reference proteome</keyword>
<dbReference type="STRING" id="1075417.SAMN05421823_102267"/>
<feature type="transmembrane region" description="Helical" evidence="1">
    <location>
        <begin position="6"/>
        <end position="24"/>
    </location>
</feature>
<accession>A0A1G9AE75</accession>
<evidence type="ECO:0000313" key="3">
    <source>
        <dbReference type="EMBL" id="SDK25571.1"/>
    </source>
</evidence>
<name>A0A1G9AE75_9BACT</name>
<dbReference type="AlphaFoldDB" id="A0A1G9AE75"/>
<dbReference type="InterPro" id="IPR027417">
    <property type="entry name" value="P-loop_NTPase"/>
</dbReference>
<dbReference type="SUPFAM" id="SSF52540">
    <property type="entry name" value="P-loop containing nucleoside triphosphate hydrolases"/>
    <property type="match status" value="1"/>
</dbReference>
<protein>
    <recommendedName>
        <fullName evidence="2">Novel STAND NTPase 3 domain-containing protein</fullName>
    </recommendedName>
</protein>
<feature type="domain" description="Novel STAND NTPase 3" evidence="2">
    <location>
        <begin position="102"/>
        <end position="217"/>
    </location>
</feature>
<dbReference type="Pfam" id="PF20720">
    <property type="entry name" value="nSTAND3"/>
    <property type="match status" value="1"/>
</dbReference>